<protein>
    <recommendedName>
        <fullName evidence="4">Protein-L-isoaspartate O-methyltransferase</fullName>
        <ecNumber evidence="3">2.1.1.77</ecNumber>
    </recommendedName>
    <alternativeName>
        <fullName evidence="11">L-isoaspartyl protein carboxyl methyltransferase</fullName>
    </alternativeName>
    <alternativeName>
        <fullName evidence="9">Protein L-isoaspartyl methyltransferase</fullName>
    </alternativeName>
    <alternativeName>
        <fullName evidence="10">Protein-beta-aspartate methyltransferase</fullName>
    </alternativeName>
</protein>
<evidence type="ECO:0000313" key="13">
    <source>
        <dbReference type="Proteomes" id="UP001597419"/>
    </source>
</evidence>
<dbReference type="RefSeq" id="WP_345398031.1">
    <property type="nucleotide sequence ID" value="NZ_BAABHG010000009.1"/>
</dbReference>
<evidence type="ECO:0000256" key="8">
    <source>
        <dbReference type="ARBA" id="ARBA00022691"/>
    </source>
</evidence>
<accession>A0ABW5GFJ8</accession>
<keyword evidence="13" id="KW-1185">Reference proteome</keyword>
<evidence type="ECO:0000256" key="11">
    <source>
        <dbReference type="ARBA" id="ARBA00031350"/>
    </source>
</evidence>
<evidence type="ECO:0000256" key="3">
    <source>
        <dbReference type="ARBA" id="ARBA00011890"/>
    </source>
</evidence>
<evidence type="ECO:0000256" key="10">
    <source>
        <dbReference type="ARBA" id="ARBA00031323"/>
    </source>
</evidence>
<evidence type="ECO:0000256" key="5">
    <source>
        <dbReference type="ARBA" id="ARBA00022490"/>
    </source>
</evidence>
<keyword evidence="5" id="KW-0963">Cytoplasm</keyword>
<sequence>MSKQQHLAAALSEVGKLPLSWANVFAEVDRAAFVPAKVWFDDEHGHPQPIGRDTDPVRWQAAVYSNEPVVTQLDHGRTVWPDTSLLVTSSTSQPSMMLIMLDALDVHEGHTVLEIGTGTGYNTALLCQRLGDDHVTTIEVDPALATWAREALSDAGYRPWVVCGDGATGWPPGAPYDRVIATAAVMAGRLPYAWIEQTRPGGQILTPWGTAYDNGVLVRLTVHGDGTASGPVVGEAAFMRLRSHDIPLGHAARLGDIIDTSTSAATTTTTVPPDEVAMGDGAFSVGLHLPDVRSGVFYDDGPEHYEVLLYHVPSDSVASVKITPETTATGRYSVRQHGPRRLWDEAETAHTWWTDHGRPAQTRYGLTISRTQQQVWLDQPSTMVTSAVPAA</sequence>
<dbReference type="CDD" id="cd02440">
    <property type="entry name" value="AdoMet_MTases"/>
    <property type="match status" value="1"/>
</dbReference>
<comment type="subcellular location">
    <subcellularLocation>
        <location evidence="1">Cytoplasm</location>
    </subcellularLocation>
</comment>
<evidence type="ECO:0000256" key="9">
    <source>
        <dbReference type="ARBA" id="ARBA00030757"/>
    </source>
</evidence>
<dbReference type="SUPFAM" id="SSF53335">
    <property type="entry name" value="S-adenosyl-L-methionine-dependent methyltransferases"/>
    <property type="match status" value="1"/>
</dbReference>
<organism evidence="12 13">
    <name type="scientific">Amycolatopsis samaneae</name>
    <dbReference type="NCBI Taxonomy" id="664691"/>
    <lineage>
        <taxon>Bacteria</taxon>
        <taxon>Bacillati</taxon>
        <taxon>Actinomycetota</taxon>
        <taxon>Actinomycetes</taxon>
        <taxon>Pseudonocardiales</taxon>
        <taxon>Pseudonocardiaceae</taxon>
        <taxon>Amycolatopsis</taxon>
    </lineage>
</organism>
<dbReference type="Proteomes" id="UP001597419">
    <property type="component" value="Unassembled WGS sequence"/>
</dbReference>
<dbReference type="EMBL" id="JBHUKU010000008">
    <property type="protein sequence ID" value="MFD2460288.1"/>
    <property type="molecule type" value="Genomic_DNA"/>
</dbReference>
<evidence type="ECO:0000256" key="1">
    <source>
        <dbReference type="ARBA" id="ARBA00004496"/>
    </source>
</evidence>
<keyword evidence="8" id="KW-0949">S-adenosyl-L-methionine</keyword>
<dbReference type="PANTHER" id="PTHR11579:SF0">
    <property type="entry name" value="PROTEIN-L-ISOASPARTATE(D-ASPARTATE) O-METHYLTRANSFERASE"/>
    <property type="match status" value="1"/>
</dbReference>
<keyword evidence="7" id="KW-0808">Transferase</keyword>
<dbReference type="PANTHER" id="PTHR11579">
    <property type="entry name" value="PROTEIN-L-ISOASPARTATE O-METHYLTRANSFERASE"/>
    <property type="match status" value="1"/>
</dbReference>
<dbReference type="Gene3D" id="3.40.50.150">
    <property type="entry name" value="Vaccinia Virus protein VP39"/>
    <property type="match status" value="1"/>
</dbReference>
<comment type="caution">
    <text evidence="12">The sequence shown here is derived from an EMBL/GenBank/DDBJ whole genome shotgun (WGS) entry which is preliminary data.</text>
</comment>
<dbReference type="Pfam" id="PF01135">
    <property type="entry name" value="PCMT"/>
    <property type="match status" value="1"/>
</dbReference>
<keyword evidence="6 12" id="KW-0489">Methyltransferase</keyword>
<evidence type="ECO:0000256" key="4">
    <source>
        <dbReference type="ARBA" id="ARBA00013346"/>
    </source>
</evidence>
<dbReference type="EC" id="2.1.1.77" evidence="3"/>
<evidence type="ECO:0000256" key="6">
    <source>
        <dbReference type="ARBA" id="ARBA00022603"/>
    </source>
</evidence>
<evidence type="ECO:0000313" key="12">
    <source>
        <dbReference type="EMBL" id="MFD2460288.1"/>
    </source>
</evidence>
<dbReference type="GO" id="GO:0008168">
    <property type="term" value="F:methyltransferase activity"/>
    <property type="evidence" value="ECO:0007669"/>
    <property type="project" value="UniProtKB-KW"/>
</dbReference>
<dbReference type="InterPro" id="IPR000682">
    <property type="entry name" value="PCMT"/>
</dbReference>
<proteinExistence type="inferred from homology"/>
<reference evidence="13" key="1">
    <citation type="journal article" date="2019" name="Int. J. Syst. Evol. Microbiol.">
        <title>The Global Catalogue of Microorganisms (GCM) 10K type strain sequencing project: providing services to taxonomists for standard genome sequencing and annotation.</title>
        <authorList>
            <consortium name="The Broad Institute Genomics Platform"/>
            <consortium name="The Broad Institute Genome Sequencing Center for Infectious Disease"/>
            <person name="Wu L."/>
            <person name="Ma J."/>
        </authorList>
    </citation>
    <scope>NUCLEOTIDE SEQUENCE [LARGE SCALE GENOMIC DNA]</scope>
    <source>
        <strain evidence="13">CGMCC 4.7643</strain>
    </source>
</reference>
<evidence type="ECO:0000256" key="7">
    <source>
        <dbReference type="ARBA" id="ARBA00022679"/>
    </source>
</evidence>
<dbReference type="InterPro" id="IPR029063">
    <property type="entry name" value="SAM-dependent_MTases_sf"/>
</dbReference>
<gene>
    <name evidence="12" type="ORF">ACFSYJ_16880</name>
</gene>
<name>A0ABW5GFJ8_9PSEU</name>
<comment type="similarity">
    <text evidence="2">Belongs to the methyltransferase superfamily. L-isoaspartyl/D-aspartyl protein methyltransferase family.</text>
</comment>
<dbReference type="GO" id="GO:0032259">
    <property type="term" value="P:methylation"/>
    <property type="evidence" value="ECO:0007669"/>
    <property type="project" value="UniProtKB-KW"/>
</dbReference>
<evidence type="ECO:0000256" key="2">
    <source>
        <dbReference type="ARBA" id="ARBA00005369"/>
    </source>
</evidence>